<comment type="caution">
    <text evidence="2">The sequence shown here is derived from an EMBL/GenBank/DDBJ whole genome shotgun (WGS) entry which is preliminary data.</text>
</comment>
<accession>A0ABS4AL60</accession>
<sequence length="319" mass="33205">MTEVLVTGASGFVGGHVMRRLRGDPALHAIAGTRDGRGGSRPLDLRSPDSILKALSGVEVVVHCAVGDRSVTVEGTRALLAAAAGADVRRVVHFSSISVYGDAPGLVTEDTPLIPASTPGYAGWKVAAEEACIAERKVETVRLRPTIIYGAGSTLWVAKMADRIQSGRWGRFGEAGEGTCNLVHVSDVAEAVAVAIAAPGAGGRAFNVNGAETMSWDEWFSRLGAAIGAPPLREIPPGRMRALSLLSLPIKAAARLRPGLAADWLLGAPARSEIALFGLKATYPTDAARAALGWVPRVGVEEGLRDSVAWLKSGRPSPA</sequence>
<gene>
    <name evidence="2" type="ORF">J8J14_20890</name>
</gene>
<dbReference type="Pfam" id="PF01370">
    <property type="entry name" value="Epimerase"/>
    <property type="match status" value="1"/>
</dbReference>
<feature type="domain" description="NAD-dependent epimerase/dehydratase" evidence="1">
    <location>
        <begin position="4"/>
        <end position="208"/>
    </location>
</feature>
<keyword evidence="3" id="KW-1185">Reference proteome</keyword>
<evidence type="ECO:0000313" key="2">
    <source>
        <dbReference type="EMBL" id="MBP0447233.1"/>
    </source>
</evidence>
<evidence type="ECO:0000259" key="1">
    <source>
        <dbReference type="Pfam" id="PF01370"/>
    </source>
</evidence>
<dbReference type="RefSeq" id="WP_209381501.1">
    <property type="nucleotide sequence ID" value="NZ_JAGIZB010000028.1"/>
</dbReference>
<reference evidence="2 3" key="1">
    <citation type="submission" date="2021-03" db="EMBL/GenBank/DDBJ databases">
        <authorList>
            <person name="So Y."/>
        </authorList>
    </citation>
    <scope>NUCLEOTIDE SEQUENCE [LARGE SCALE GENOMIC DNA]</scope>
    <source>
        <strain evidence="2 3">SSH11</strain>
    </source>
</reference>
<dbReference type="PANTHER" id="PTHR48079">
    <property type="entry name" value="PROTEIN YEEZ"/>
    <property type="match status" value="1"/>
</dbReference>
<dbReference type="InterPro" id="IPR001509">
    <property type="entry name" value="Epimerase_deHydtase"/>
</dbReference>
<dbReference type="InterPro" id="IPR051783">
    <property type="entry name" value="NAD(P)-dependent_oxidoreduct"/>
</dbReference>
<protein>
    <submittedName>
        <fullName evidence="2">NAD-dependent epimerase/dehydratase family protein</fullName>
    </submittedName>
</protein>
<dbReference type="Gene3D" id="3.40.50.720">
    <property type="entry name" value="NAD(P)-binding Rossmann-like Domain"/>
    <property type="match status" value="1"/>
</dbReference>
<name>A0ABS4AL60_9PROT</name>
<dbReference type="EMBL" id="JAGIZB010000028">
    <property type="protein sequence ID" value="MBP0447233.1"/>
    <property type="molecule type" value="Genomic_DNA"/>
</dbReference>
<dbReference type="PANTHER" id="PTHR48079:SF6">
    <property type="entry name" value="NAD(P)-BINDING DOMAIN-CONTAINING PROTEIN-RELATED"/>
    <property type="match status" value="1"/>
</dbReference>
<dbReference type="Proteomes" id="UP000681594">
    <property type="component" value="Unassembled WGS sequence"/>
</dbReference>
<evidence type="ECO:0000313" key="3">
    <source>
        <dbReference type="Proteomes" id="UP000681594"/>
    </source>
</evidence>
<organism evidence="2 3">
    <name type="scientific">Pararoseomonas baculiformis</name>
    <dbReference type="NCBI Taxonomy" id="2820812"/>
    <lineage>
        <taxon>Bacteria</taxon>
        <taxon>Pseudomonadati</taxon>
        <taxon>Pseudomonadota</taxon>
        <taxon>Alphaproteobacteria</taxon>
        <taxon>Acetobacterales</taxon>
        <taxon>Acetobacteraceae</taxon>
        <taxon>Pararoseomonas</taxon>
    </lineage>
</organism>
<dbReference type="SUPFAM" id="SSF51735">
    <property type="entry name" value="NAD(P)-binding Rossmann-fold domains"/>
    <property type="match status" value="1"/>
</dbReference>
<dbReference type="InterPro" id="IPR036291">
    <property type="entry name" value="NAD(P)-bd_dom_sf"/>
</dbReference>
<proteinExistence type="predicted"/>